<dbReference type="PANTHER" id="PTHR43761">
    <property type="entry name" value="D-ISOMER SPECIFIC 2-HYDROXYACID DEHYDROGENASE FAMILY PROTEIN (AFU_ORTHOLOGUE AFUA_1G13630)"/>
    <property type="match status" value="1"/>
</dbReference>
<dbReference type="AlphaFoldDB" id="A0A0A7HIZ1"/>
<dbReference type="SUPFAM" id="SSF51735">
    <property type="entry name" value="NAD(P)-binding Rossmann-fold domains"/>
    <property type="match status" value="1"/>
</dbReference>
<comment type="function">
    <text evidence="1">Catalyzes the reversible oxidation of 3-phospho-D-glycerate to 3-phosphonooxypyruvate, the first step of the phosphorylated L-serine biosynthesis pathway. Also catalyzes the reversible oxidation of 2-hydroxyglutarate to 2-oxoglutarate.</text>
</comment>
<evidence type="ECO:0000256" key="1">
    <source>
        <dbReference type="ARBA" id="ARBA00003800"/>
    </source>
</evidence>
<dbReference type="FunFam" id="3.40.50.720:FF:000021">
    <property type="entry name" value="D-3-phosphoglycerate dehydrogenase"/>
    <property type="match status" value="1"/>
</dbReference>
<evidence type="ECO:0000259" key="10">
    <source>
        <dbReference type="Pfam" id="PF02826"/>
    </source>
</evidence>
<evidence type="ECO:0000256" key="8">
    <source>
        <dbReference type="RuleBase" id="RU003719"/>
    </source>
</evidence>
<dbReference type="Gene3D" id="3.40.50.720">
    <property type="entry name" value="NAD(P)-binding Rossmann-like Domain"/>
    <property type="match status" value="2"/>
</dbReference>
<dbReference type="GeneID" id="29418934"/>
<dbReference type="SUPFAM" id="SSF52283">
    <property type="entry name" value="Formate/glycerate dehydrogenase catalytic domain-like"/>
    <property type="match status" value="1"/>
</dbReference>
<dbReference type="Pfam" id="PF00389">
    <property type="entry name" value="2-Hacid_dh"/>
    <property type="match status" value="1"/>
</dbReference>
<organism evidence="11">
    <name type="scientific">Clostridium tyrobutyricum</name>
    <dbReference type="NCBI Taxonomy" id="1519"/>
    <lineage>
        <taxon>Bacteria</taxon>
        <taxon>Bacillati</taxon>
        <taxon>Bacillota</taxon>
        <taxon>Clostridia</taxon>
        <taxon>Eubacteriales</taxon>
        <taxon>Clostridiaceae</taxon>
        <taxon>Clostridium</taxon>
    </lineage>
</organism>
<name>A0A0A7HIZ1_CLOTY</name>
<keyword evidence="4 8" id="KW-0560">Oxidoreductase</keyword>
<gene>
    <name evidence="11" type="primary">serA</name>
    <name evidence="11" type="ORF">CTB_34120</name>
</gene>
<reference evidence="11" key="1">
    <citation type="submission" date="2014-07" db="EMBL/GenBank/DDBJ databases">
        <title>Clostridium tyrobutyricum BAS7.</title>
        <authorList>
            <person name="Kim S."/>
            <person name="Choi O."/>
            <person name="Woo H.M."/>
            <person name="Sang B.-I."/>
            <person name="Um Y."/>
        </authorList>
    </citation>
    <scope>NUCLEOTIDE SEQUENCE</scope>
    <source>
        <strain evidence="11">BAS7</strain>
    </source>
</reference>
<evidence type="ECO:0000313" key="11">
    <source>
        <dbReference type="EMBL" id="AIZ03781.1"/>
    </source>
</evidence>
<evidence type="ECO:0000256" key="2">
    <source>
        <dbReference type="ARBA" id="ARBA00005854"/>
    </source>
</evidence>
<dbReference type="GO" id="GO:0016616">
    <property type="term" value="F:oxidoreductase activity, acting on the CH-OH group of donors, NAD or NADP as acceptor"/>
    <property type="evidence" value="ECO:0007669"/>
    <property type="project" value="InterPro"/>
</dbReference>
<protein>
    <recommendedName>
        <fullName evidence="6">2-oxoglutarate reductase</fullName>
        <ecNumber evidence="3">1.1.1.399</ecNumber>
    </recommendedName>
    <alternativeName>
        <fullName evidence="6">2-oxoglutarate reductase</fullName>
    </alternativeName>
</protein>
<evidence type="ECO:0000256" key="4">
    <source>
        <dbReference type="ARBA" id="ARBA00023002"/>
    </source>
</evidence>
<dbReference type="EC" id="1.1.1.399" evidence="3"/>
<evidence type="ECO:0000259" key="9">
    <source>
        <dbReference type="Pfam" id="PF00389"/>
    </source>
</evidence>
<feature type="domain" description="D-isomer specific 2-hydroxyacid dehydrogenase catalytic" evidence="9">
    <location>
        <begin position="4"/>
        <end position="303"/>
    </location>
</feature>
<proteinExistence type="inferred from homology"/>
<evidence type="ECO:0000256" key="6">
    <source>
        <dbReference type="ARBA" id="ARBA00030455"/>
    </source>
</evidence>
<dbReference type="RefSeq" id="WP_017752397.1">
    <property type="nucleotide sequence ID" value="NZ_CALGIT010000039.1"/>
</dbReference>
<dbReference type="EMBL" id="KM108133">
    <property type="protein sequence ID" value="AIZ03781.1"/>
    <property type="molecule type" value="Genomic_DNA"/>
</dbReference>
<comment type="similarity">
    <text evidence="2 8">Belongs to the D-isomer specific 2-hydroxyacid dehydrogenase family.</text>
</comment>
<dbReference type="PANTHER" id="PTHR43761:SF1">
    <property type="entry name" value="D-ISOMER SPECIFIC 2-HYDROXYACID DEHYDROGENASE CATALYTIC DOMAIN-CONTAINING PROTEIN-RELATED"/>
    <property type="match status" value="1"/>
</dbReference>
<dbReference type="InterPro" id="IPR006139">
    <property type="entry name" value="D-isomer_2_OHA_DH_cat_dom"/>
</dbReference>
<dbReference type="GO" id="GO:0051287">
    <property type="term" value="F:NAD binding"/>
    <property type="evidence" value="ECO:0007669"/>
    <property type="project" value="InterPro"/>
</dbReference>
<evidence type="ECO:0000256" key="3">
    <source>
        <dbReference type="ARBA" id="ARBA00013001"/>
    </source>
</evidence>
<evidence type="ECO:0000256" key="7">
    <source>
        <dbReference type="ARBA" id="ARBA00048126"/>
    </source>
</evidence>
<feature type="domain" description="D-isomer specific 2-hydroxyacid dehydrogenase NAD-binding" evidence="10">
    <location>
        <begin position="107"/>
        <end position="279"/>
    </location>
</feature>
<keyword evidence="5" id="KW-0520">NAD</keyword>
<comment type="catalytic activity">
    <reaction evidence="7">
        <text>(R)-2-hydroxyglutarate + NAD(+) = 2-oxoglutarate + NADH + H(+)</text>
        <dbReference type="Rhea" id="RHEA:49612"/>
        <dbReference type="ChEBI" id="CHEBI:15378"/>
        <dbReference type="ChEBI" id="CHEBI:15801"/>
        <dbReference type="ChEBI" id="CHEBI:16810"/>
        <dbReference type="ChEBI" id="CHEBI:57540"/>
        <dbReference type="ChEBI" id="CHEBI:57945"/>
        <dbReference type="EC" id="1.1.1.399"/>
    </reaction>
</comment>
<evidence type="ECO:0000256" key="5">
    <source>
        <dbReference type="ARBA" id="ARBA00023027"/>
    </source>
</evidence>
<accession>A0A0A7HIZ1</accession>
<dbReference type="Pfam" id="PF02826">
    <property type="entry name" value="2-Hacid_dh_C"/>
    <property type="match status" value="1"/>
</dbReference>
<dbReference type="InterPro" id="IPR050418">
    <property type="entry name" value="D-iso_2-hydroxyacid_DH_PdxB"/>
</dbReference>
<dbReference type="CDD" id="cd05303">
    <property type="entry name" value="PGDH_2"/>
    <property type="match status" value="1"/>
</dbReference>
<sequence>MTKILVSDGMEKAAIDKLKKDGFEIVDKHYDEEELKDQIKNFDVIVVRSATKIRKPLIDIAKNGKLKLIIRGGVGLDNIDVDYAKENGIQVNNTPNASTISVAEMTLAHMLTISRYINNSNITMREGKWEKKKYKGVELFGKTLGLIGFGRIAKEVAKRADAMGMQVIYYDKLGAARGYNNYKFYELNDLLQKADYVSVHIPFGKDNKAVIGKEELAIIKDGVYIINCARGGVIDENALLEALNSGKVAGAALDVFCGEPKPNQDLINNARVSVTPHIAGSTKEAQERIGMEISNIVENYFDHANKELANAYK</sequence>
<dbReference type="InterPro" id="IPR036291">
    <property type="entry name" value="NAD(P)-bd_dom_sf"/>
</dbReference>
<dbReference type="KEGG" id="ctyk:CTK_C00370"/>
<dbReference type="PATRIC" id="fig|1519.11.peg.36"/>
<dbReference type="InterPro" id="IPR006140">
    <property type="entry name" value="D-isomer_DH_NAD-bd"/>
</dbReference>